<dbReference type="Proteomes" id="UP001220225">
    <property type="component" value="Unassembled WGS sequence"/>
</dbReference>
<evidence type="ECO:0000313" key="2">
    <source>
        <dbReference type="EMBL" id="MDC9597029.1"/>
    </source>
</evidence>
<accession>A0ABT5LS26</accession>
<dbReference type="SUPFAM" id="SSF53850">
    <property type="entry name" value="Periplasmic binding protein-like II"/>
    <property type="match status" value="1"/>
</dbReference>
<dbReference type="InterPro" id="IPR050950">
    <property type="entry name" value="HTH-type_LysR_regulators"/>
</dbReference>
<dbReference type="PRINTS" id="PR00039">
    <property type="entry name" value="HTHLYSR"/>
</dbReference>
<dbReference type="PANTHER" id="PTHR30419">
    <property type="entry name" value="HTH-TYPE TRANSCRIPTIONAL REGULATOR YBHD"/>
    <property type="match status" value="1"/>
</dbReference>
<dbReference type="InterPro" id="IPR000847">
    <property type="entry name" value="LysR_HTH_N"/>
</dbReference>
<gene>
    <name evidence="2" type="ORF">PSI14_09145</name>
</gene>
<dbReference type="PANTHER" id="PTHR30419:SF8">
    <property type="entry name" value="NITROGEN ASSIMILATION TRANSCRIPTIONAL ACTIVATOR-RELATED"/>
    <property type="match status" value="1"/>
</dbReference>
<comment type="caution">
    <text evidence="2">The sequence shown here is derived from an EMBL/GenBank/DDBJ whole genome shotgun (WGS) entry which is preliminary data.</text>
</comment>
<dbReference type="InterPro" id="IPR036390">
    <property type="entry name" value="WH_DNA-bd_sf"/>
</dbReference>
<protein>
    <submittedName>
        <fullName evidence="2">LysR family transcriptional regulator</fullName>
    </submittedName>
</protein>
<feature type="domain" description="HTH lysR-type" evidence="1">
    <location>
        <begin position="5"/>
        <end position="62"/>
    </location>
</feature>
<dbReference type="Gene3D" id="1.10.10.10">
    <property type="entry name" value="Winged helix-like DNA-binding domain superfamily/Winged helix DNA-binding domain"/>
    <property type="match status" value="1"/>
</dbReference>
<dbReference type="InterPro" id="IPR036388">
    <property type="entry name" value="WH-like_DNA-bd_sf"/>
</dbReference>
<sequence length="213" mass="24491">MATPIKLNQLRAFVEINRHGSIRATSRFLSLSQPALTKSIRELEDSLGAKLFIRSNQGIHLTECGKGFLQHASLILEELRIEGQLLAMLPQLRQGELDFTVNTYYPGSLGAELSFEKLMGKEYKVIVRKGHPKTHVTCLEELTDCDWTMPTPKGTYYRRLFENIWRDFFGCIVGIEFCAQGRNFDHRYLYKSGDIFLSNKQCIRHIIQMFGIV</sequence>
<organism evidence="2 3">
    <name type="scientific">Xenorhabdus anantnagensis</name>
    <dbReference type="NCBI Taxonomy" id="3025875"/>
    <lineage>
        <taxon>Bacteria</taxon>
        <taxon>Pseudomonadati</taxon>
        <taxon>Pseudomonadota</taxon>
        <taxon>Gammaproteobacteria</taxon>
        <taxon>Enterobacterales</taxon>
        <taxon>Morganellaceae</taxon>
        <taxon>Xenorhabdus</taxon>
    </lineage>
</organism>
<dbReference type="Gene3D" id="3.40.190.10">
    <property type="entry name" value="Periplasmic binding protein-like II"/>
    <property type="match status" value="1"/>
</dbReference>
<proteinExistence type="predicted"/>
<name>A0ABT5LS26_9GAMM</name>
<dbReference type="RefSeq" id="WP_273575614.1">
    <property type="nucleotide sequence ID" value="NZ_JAQRFN010000009.1"/>
</dbReference>
<dbReference type="EMBL" id="JAQRFN010000009">
    <property type="protein sequence ID" value="MDC9597029.1"/>
    <property type="molecule type" value="Genomic_DNA"/>
</dbReference>
<keyword evidence="3" id="KW-1185">Reference proteome</keyword>
<evidence type="ECO:0000259" key="1">
    <source>
        <dbReference type="PROSITE" id="PS50931"/>
    </source>
</evidence>
<dbReference type="Pfam" id="PF00126">
    <property type="entry name" value="HTH_1"/>
    <property type="match status" value="1"/>
</dbReference>
<reference evidence="2 3" key="1">
    <citation type="submission" date="2023-02" db="EMBL/GenBank/DDBJ databases">
        <title>Entomopathogenic bacteria.</title>
        <authorList>
            <person name="Machado R.A."/>
        </authorList>
    </citation>
    <scope>NUCLEOTIDE SEQUENCE [LARGE SCALE GENOMIC DNA]</scope>
    <source>
        <strain evidence="2 3">XENO-2</strain>
    </source>
</reference>
<dbReference type="SUPFAM" id="SSF46785">
    <property type="entry name" value="Winged helix' DNA-binding domain"/>
    <property type="match status" value="1"/>
</dbReference>
<evidence type="ECO:0000313" key="3">
    <source>
        <dbReference type="Proteomes" id="UP001220225"/>
    </source>
</evidence>
<dbReference type="PROSITE" id="PS50931">
    <property type="entry name" value="HTH_LYSR"/>
    <property type="match status" value="1"/>
</dbReference>